<comment type="subunit">
    <text evidence="8">Homotrimer.</text>
</comment>
<dbReference type="FunFam" id="3.30.1330.50:FF:000003">
    <property type="entry name" value="2-C-methyl-D-erythritol 2,4-cyclodiphosphate synthase"/>
    <property type="match status" value="1"/>
</dbReference>
<dbReference type="UniPathway" id="UPA00056">
    <property type="reaction ID" value="UER00095"/>
</dbReference>
<feature type="domain" description="2-C-methyl-D-erythritol 2,4-cyclodiphosphate synthase" evidence="11">
    <location>
        <begin position="26"/>
        <end position="175"/>
    </location>
</feature>
<evidence type="ECO:0000256" key="7">
    <source>
        <dbReference type="ARBA" id="ARBA00023239"/>
    </source>
</evidence>
<feature type="binding site" evidence="8">
    <location>
        <begin position="31"/>
        <end position="33"/>
    </location>
    <ligand>
        <name>4-CDP-2-C-methyl-D-erythritol 2-phosphate</name>
        <dbReference type="ChEBI" id="CHEBI:57919"/>
    </ligand>
</feature>
<dbReference type="NCBIfam" id="TIGR00151">
    <property type="entry name" value="ispF"/>
    <property type="match status" value="1"/>
</dbReference>
<sequence length="179" mass="18095">MTDATPGPTDRPAPAEEPAPYPVPLVGIGVDVHAFGPEDTPLWIAGLMWPGERGLSGHSDGDVVAHAAADALFSAAGVGDLGAHFGTDRPEFAGASGCRILSEAVRIVTKAGFRVGNVSVQLVGNRPKFSPRRDEAAAVLTEAAGAPVHLSATTTDALGLTGRGEGLAAIATAIVFPRG</sequence>
<comment type="similarity">
    <text evidence="3 8 9">Belongs to the IspF family.</text>
</comment>
<keyword evidence="6 8" id="KW-0414">Isoprene biosynthesis</keyword>
<feature type="binding site" evidence="8">
    <location>
        <position position="31"/>
    </location>
    <ligand>
        <name>a divalent metal cation</name>
        <dbReference type="ChEBI" id="CHEBI:60240"/>
    </ligand>
</feature>
<dbReference type="GO" id="GO:0019288">
    <property type="term" value="P:isopentenyl diphosphate biosynthetic process, methylerythritol 4-phosphate pathway"/>
    <property type="evidence" value="ECO:0007669"/>
    <property type="project" value="UniProtKB-UniRule"/>
</dbReference>
<evidence type="ECO:0000256" key="10">
    <source>
        <dbReference type="SAM" id="MobiDB-lite"/>
    </source>
</evidence>
<proteinExistence type="inferred from homology"/>
<dbReference type="SUPFAM" id="SSF69765">
    <property type="entry name" value="IpsF-like"/>
    <property type="match status" value="1"/>
</dbReference>
<dbReference type="InterPro" id="IPR003526">
    <property type="entry name" value="MECDP_synthase"/>
</dbReference>
<dbReference type="EC" id="4.6.1.12" evidence="4 8"/>
<comment type="catalytic activity">
    <reaction evidence="1 8 9">
        <text>4-CDP-2-C-methyl-D-erythritol 2-phosphate = 2-C-methyl-D-erythritol 2,4-cyclic diphosphate + CMP</text>
        <dbReference type="Rhea" id="RHEA:23864"/>
        <dbReference type="ChEBI" id="CHEBI:57919"/>
        <dbReference type="ChEBI" id="CHEBI:58483"/>
        <dbReference type="ChEBI" id="CHEBI:60377"/>
        <dbReference type="EC" id="4.6.1.12"/>
    </reaction>
</comment>
<feature type="binding site" evidence="8">
    <location>
        <begin position="58"/>
        <end position="59"/>
    </location>
    <ligand>
        <name>4-CDP-2-C-methyl-D-erythritol 2-phosphate</name>
        <dbReference type="ChEBI" id="CHEBI:57919"/>
    </ligand>
</feature>
<comment type="function">
    <text evidence="8">Involved in the biosynthesis of isopentenyl diphosphate (IPP) and dimethylallyl diphosphate (DMAPP), two major building blocks of isoprenoid compounds. Catalyzes the conversion of 4-diphosphocytidyl-2-C-methyl-D-erythritol 2-phosphate (CDP-ME2P) to 2-C-methyl-D-erythritol 2,4-cyclodiphosphate (ME-CPP) with a corresponding release of cytidine 5-monophosphate (CMP).</text>
</comment>
<comment type="caution">
    <text evidence="12">The sequence shown here is derived from an EMBL/GenBank/DDBJ whole genome shotgun (WGS) entry which is preliminary data.</text>
</comment>
<evidence type="ECO:0000313" key="13">
    <source>
        <dbReference type="Proteomes" id="UP000030664"/>
    </source>
</evidence>
<accession>A0A0B0DF50</accession>
<comment type="caution">
    <text evidence="8">Lacks conserved residue(s) required for the propagation of feature annotation.</text>
</comment>
<feature type="site" description="Transition state stabilizer" evidence="8">
    <location>
        <position position="58"/>
    </location>
</feature>
<dbReference type="Pfam" id="PF02542">
    <property type="entry name" value="YgbB"/>
    <property type="match status" value="1"/>
</dbReference>
<feature type="binding site" evidence="8">
    <location>
        <position position="33"/>
    </location>
    <ligand>
        <name>a divalent metal cation</name>
        <dbReference type="ChEBI" id="CHEBI:60240"/>
    </ligand>
</feature>
<dbReference type="CDD" id="cd00554">
    <property type="entry name" value="MECDP_synthase"/>
    <property type="match status" value="1"/>
</dbReference>
<evidence type="ECO:0000256" key="9">
    <source>
        <dbReference type="RuleBase" id="RU004395"/>
    </source>
</evidence>
<dbReference type="HAMAP" id="MF_00107">
    <property type="entry name" value="IspF"/>
    <property type="match status" value="1"/>
</dbReference>
<dbReference type="eggNOG" id="COG0245">
    <property type="taxonomic scope" value="Bacteria"/>
</dbReference>
<reference evidence="12 13" key="1">
    <citation type="submission" date="2014-09" db="EMBL/GenBank/DDBJ databases">
        <title>High-quality draft genome sequence of Kocuria marina SO9-6, an actinobacterium isolated from a copper mine.</title>
        <authorList>
            <person name="Castro D.B."/>
            <person name="Pereira L.B."/>
            <person name="Silva M.V."/>
            <person name="Silva B.P."/>
            <person name="Zanardi B.R."/>
            <person name="Carlos C."/>
            <person name="Belgini D.R."/>
            <person name="Limache E.G."/>
            <person name="Lacerda G.V."/>
            <person name="Nery M.B."/>
            <person name="Gomes M.B."/>
            <person name="Souza S."/>
            <person name="Silva T.M."/>
            <person name="Rodrigues V.D."/>
            <person name="Paulino L.C."/>
            <person name="Vicentini R."/>
            <person name="Ferraz L.F."/>
            <person name="Ottoboni L.M."/>
        </authorList>
    </citation>
    <scope>NUCLEOTIDE SEQUENCE [LARGE SCALE GENOMIC DNA]</scope>
    <source>
        <strain evidence="12 13">SO9-6</strain>
    </source>
</reference>
<evidence type="ECO:0000313" key="12">
    <source>
        <dbReference type="EMBL" id="KHE75360.1"/>
    </source>
</evidence>
<evidence type="ECO:0000256" key="8">
    <source>
        <dbReference type="HAMAP-Rule" id="MF_00107"/>
    </source>
</evidence>
<keyword evidence="7 8" id="KW-0456">Lyase</keyword>
<evidence type="ECO:0000256" key="4">
    <source>
        <dbReference type="ARBA" id="ARBA00012579"/>
    </source>
</evidence>
<evidence type="ECO:0000259" key="11">
    <source>
        <dbReference type="Pfam" id="PF02542"/>
    </source>
</evidence>
<keyword evidence="5 8" id="KW-0479">Metal-binding</keyword>
<dbReference type="GO" id="GO:0016114">
    <property type="term" value="P:terpenoid biosynthetic process"/>
    <property type="evidence" value="ECO:0007669"/>
    <property type="project" value="InterPro"/>
</dbReference>
<dbReference type="PROSITE" id="PS01350">
    <property type="entry name" value="ISPF"/>
    <property type="match status" value="1"/>
</dbReference>
<dbReference type="GO" id="GO:0046872">
    <property type="term" value="F:metal ion binding"/>
    <property type="evidence" value="ECO:0007669"/>
    <property type="project" value="UniProtKB-KW"/>
</dbReference>
<evidence type="ECO:0000256" key="3">
    <source>
        <dbReference type="ARBA" id="ARBA00008480"/>
    </source>
</evidence>
<evidence type="ECO:0000256" key="6">
    <source>
        <dbReference type="ARBA" id="ARBA00023229"/>
    </source>
</evidence>
<dbReference type="PANTHER" id="PTHR43181:SF1">
    <property type="entry name" value="2-C-METHYL-D-ERYTHRITOL 2,4-CYCLODIPHOSPHATE SYNTHASE, CHLOROPLASTIC"/>
    <property type="match status" value="1"/>
</dbReference>
<dbReference type="Gene3D" id="3.30.1330.50">
    <property type="entry name" value="2-C-methyl-D-erythritol 2,4-cyclodiphosphate synthase"/>
    <property type="match status" value="1"/>
</dbReference>
<dbReference type="GO" id="GO:0008685">
    <property type="term" value="F:2-C-methyl-D-erythritol 2,4-cyclodiphosphate synthase activity"/>
    <property type="evidence" value="ECO:0007669"/>
    <property type="project" value="UniProtKB-UniRule"/>
</dbReference>
<evidence type="ECO:0000256" key="5">
    <source>
        <dbReference type="ARBA" id="ARBA00022723"/>
    </source>
</evidence>
<dbReference type="InterPro" id="IPR020555">
    <property type="entry name" value="MECDP_synthase_CS"/>
</dbReference>
<dbReference type="PANTHER" id="PTHR43181">
    <property type="entry name" value="2-C-METHYL-D-ERYTHRITOL 2,4-CYCLODIPHOSPHATE SYNTHASE, CHLOROPLASTIC"/>
    <property type="match status" value="1"/>
</dbReference>
<evidence type="ECO:0000256" key="1">
    <source>
        <dbReference type="ARBA" id="ARBA00000200"/>
    </source>
</evidence>
<feature type="binding site" evidence="8">
    <location>
        <position position="163"/>
    </location>
    <ligand>
        <name>4-CDP-2-C-methyl-D-erythritol 2-phosphate</name>
        <dbReference type="ChEBI" id="CHEBI:57919"/>
    </ligand>
</feature>
<organism evidence="12 13">
    <name type="scientific">Kocuria marina</name>
    <dbReference type="NCBI Taxonomy" id="223184"/>
    <lineage>
        <taxon>Bacteria</taxon>
        <taxon>Bacillati</taxon>
        <taxon>Actinomycetota</taxon>
        <taxon>Actinomycetes</taxon>
        <taxon>Micrococcales</taxon>
        <taxon>Micrococcaceae</taxon>
        <taxon>Kocuria</taxon>
    </lineage>
</organism>
<dbReference type="AlphaFoldDB" id="A0A0B0DF50"/>
<dbReference type="Proteomes" id="UP000030664">
    <property type="component" value="Unassembled WGS sequence"/>
</dbReference>
<protein>
    <recommendedName>
        <fullName evidence="4 8">2-C-methyl-D-erythritol 2,4-cyclodiphosphate synthase</fullName>
        <shortName evidence="8">MECDP-synthase</shortName>
        <shortName evidence="8">MECPP-synthase</shortName>
        <shortName evidence="8">MECPS</shortName>
        <ecNumber evidence="4 8">4.6.1.12</ecNumber>
    </recommendedName>
</protein>
<dbReference type="EMBL" id="JROM01000008">
    <property type="protein sequence ID" value="KHE75360.1"/>
    <property type="molecule type" value="Genomic_DNA"/>
</dbReference>
<comment type="pathway">
    <text evidence="2 8">Isoprenoid biosynthesis; isopentenyl diphosphate biosynthesis via DXP pathway; isopentenyl diphosphate from 1-deoxy-D-xylulose 5-phosphate: step 4/6.</text>
</comment>
<feature type="site" description="Transition state stabilizer" evidence="8">
    <location>
        <position position="154"/>
    </location>
</feature>
<feature type="compositionally biased region" description="Pro residues" evidence="10">
    <location>
        <begin position="9"/>
        <end position="20"/>
    </location>
</feature>
<feature type="binding site" evidence="8">
    <location>
        <begin position="153"/>
        <end position="156"/>
    </location>
    <ligand>
        <name>4-CDP-2-C-methyl-D-erythritol 2-phosphate</name>
        <dbReference type="ChEBI" id="CHEBI:57919"/>
    </ligand>
</feature>
<evidence type="ECO:0000256" key="2">
    <source>
        <dbReference type="ARBA" id="ARBA00004709"/>
    </source>
</evidence>
<dbReference type="RefSeq" id="WP_035960710.1">
    <property type="nucleotide sequence ID" value="NZ_JROM01000008.1"/>
</dbReference>
<gene>
    <name evidence="8" type="primary">ispF</name>
    <name evidence="12" type="ORF">AS25_01620</name>
</gene>
<feature type="region of interest" description="Disordered" evidence="10">
    <location>
        <begin position="1"/>
        <end position="20"/>
    </location>
</feature>
<name>A0A0B0DF50_9MICC</name>
<feature type="binding site" evidence="8">
    <location>
        <begin position="80"/>
        <end position="82"/>
    </location>
    <ligand>
        <name>4-CDP-2-C-methyl-D-erythritol 2-phosphate</name>
        <dbReference type="ChEBI" id="CHEBI:57919"/>
    </ligand>
</feature>
<dbReference type="InterPro" id="IPR036571">
    <property type="entry name" value="MECDP_synthase_sf"/>
</dbReference>
<dbReference type="STRING" id="223184.AS25_01620"/>
<feature type="binding site" evidence="8">
    <location>
        <position position="66"/>
    </location>
    <ligand>
        <name>a divalent metal cation</name>
        <dbReference type="ChEBI" id="CHEBI:60240"/>
    </ligand>
</feature>
<comment type="cofactor">
    <cofactor evidence="8">
        <name>a divalent metal cation</name>
        <dbReference type="ChEBI" id="CHEBI:60240"/>
    </cofactor>
    <text evidence="8">Binds 1 divalent metal cation per subunit.</text>
</comment>